<keyword evidence="2" id="KW-1185">Reference proteome</keyword>
<evidence type="ECO:0000313" key="1">
    <source>
        <dbReference type="EMBL" id="QPG73918.1"/>
    </source>
</evidence>
<reference evidence="1" key="1">
    <citation type="submission" date="2020-10" db="EMBL/GenBank/DDBJ databases">
        <authorList>
            <person name="Roach M.J.R."/>
        </authorList>
    </citation>
    <scope>NUCLEOTIDE SEQUENCE</scope>
    <source>
        <strain evidence="1">CBS 1945</strain>
    </source>
</reference>
<organism evidence="1 2">
    <name type="scientific">Eeniella nana</name>
    <name type="common">Yeast</name>
    <name type="synonym">Brettanomyces nanus</name>
    <dbReference type="NCBI Taxonomy" id="13502"/>
    <lineage>
        <taxon>Eukaryota</taxon>
        <taxon>Fungi</taxon>
        <taxon>Dikarya</taxon>
        <taxon>Ascomycota</taxon>
        <taxon>Saccharomycotina</taxon>
        <taxon>Pichiomycetes</taxon>
        <taxon>Pichiales</taxon>
        <taxon>Pichiaceae</taxon>
        <taxon>Brettanomyces</taxon>
    </lineage>
</organism>
<sequence length="382" mass="42485">MFADKLREALSASRKAARDFRRALEEVAEQLAANGRRSRPALQRIPIRVSNPENPLWQQLQRRHFSTLLKGANKSFSPATFINTRVTLNVSNGVSHAARSVLYRVQPFRSSLRPRFGGCPNALYSNFVHHNARMFSTFGPDVTAQAVHNLSQGLRAFFVKGAQMKLSANACNESHVGSFNSNAAFVESIMDLARNDLSSGSAGCFIEFNLTSCARNSSVDSLPTQCFLDEDVMSDLSNFVKQRIQYQTRVINDIIIFKDNIGSPGGKRVVAPNGDIIMHFYFPSCESTKMEMLLTDCDITTGVVREYRSDHQDIADTFGRSLSSYGSILSPELTEDTSIDSSSDWYEVHEDVLSSELESLTIPEYFTPIEHSGLESPAISVR</sequence>
<accession>A0A875RYX4</accession>
<evidence type="ECO:0000313" key="2">
    <source>
        <dbReference type="Proteomes" id="UP000662931"/>
    </source>
</evidence>
<name>A0A875RYX4_EENNA</name>
<proteinExistence type="predicted"/>
<protein>
    <submittedName>
        <fullName evidence="1">Uncharacterized protein</fullName>
    </submittedName>
</protein>
<dbReference type="RefSeq" id="XP_038777483.1">
    <property type="nucleotide sequence ID" value="XM_038921555.1"/>
</dbReference>
<dbReference type="GO" id="GO:0070628">
    <property type="term" value="F:proteasome binding"/>
    <property type="evidence" value="ECO:0007669"/>
    <property type="project" value="InterPro"/>
</dbReference>
<dbReference type="GO" id="GO:0043248">
    <property type="term" value="P:proteasome assembly"/>
    <property type="evidence" value="ECO:0007669"/>
    <property type="project" value="TreeGrafter"/>
</dbReference>
<dbReference type="InterPro" id="IPR038816">
    <property type="entry name" value="Stationary_phase_5"/>
</dbReference>
<dbReference type="OrthoDB" id="416253at2759"/>
<dbReference type="EMBL" id="CP064812">
    <property type="protein sequence ID" value="QPG73918.1"/>
    <property type="molecule type" value="Genomic_DNA"/>
</dbReference>
<dbReference type="KEGG" id="bnn:FOA43_001233"/>
<dbReference type="GeneID" id="62194634"/>
<gene>
    <name evidence="1" type="ORF">FOA43_001233</name>
</gene>
<dbReference type="Proteomes" id="UP000662931">
    <property type="component" value="Chromosome 1"/>
</dbReference>
<dbReference type="PANTHER" id="PTHR42342:SF1">
    <property type="entry name" value="STATIONARY PHASE PROTEIN 5"/>
    <property type="match status" value="1"/>
</dbReference>
<dbReference type="PANTHER" id="PTHR42342">
    <property type="entry name" value="STATIONARY PHASE PROTEIN 5"/>
    <property type="match status" value="1"/>
</dbReference>
<dbReference type="AlphaFoldDB" id="A0A875RYX4"/>